<dbReference type="PANTHER" id="PTHR37943">
    <property type="entry name" value="PROTEIN VES"/>
    <property type="match status" value="1"/>
</dbReference>
<comment type="caution">
    <text evidence="2">The sequence shown here is derived from an EMBL/GenBank/DDBJ whole genome shotgun (WGS) entry which is preliminary data.</text>
</comment>
<evidence type="ECO:0000256" key="1">
    <source>
        <dbReference type="SAM" id="MobiDB-lite"/>
    </source>
</evidence>
<dbReference type="SUPFAM" id="SSF51182">
    <property type="entry name" value="RmlC-like cupins"/>
    <property type="match status" value="1"/>
</dbReference>
<proteinExistence type="predicted"/>
<dbReference type="CDD" id="cd20293">
    <property type="entry name" value="cupin_HutD_N"/>
    <property type="match status" value="1"/>
</dbReference>
<dbReference type="InterPro" id="IPR010282">
    <property type="entry name" value="Uncharacterised_HutD/Ves"/>
</dbReference>
<protein>
    <recommendedName>
        <fullName evidence="4">HutD-family protein</fullName>
    </recommendedName>
</protein>
<evidence type="ECO:0008006" key="4">
    <source>
        <dbReference type="Google" id="ProtNLM"/>
    </source>
</evidence>
<dbReference type="PANTHER" id="PTHR37943:SF1">
    <property type="entry name" value="PROTEIN VES"/>
    <property type="match status" value="1"/>
</dbReference>
<dbReference type="OrthoDB" id="9800082at2"/>
<dbReference type="Pfam" id="PF05962">
    <property type="entry name" value="HutD"/>
    <property type="match status" value="1"/>
</dbReference>
<dbReference type="InterPro" id="IPR011051">
    <property type="entry name" value="RmlC_Cupin_sf"/>
</dbReference>
<evidence type="ECO:0000313" key="2">
    <source>
        <dbReference type="EMBL" id="PUA80399.1"/>
    </source>
</evidence>
<dbReference type="RefSeq" id="WP_108345207.1">
    <property type="nucleotide sequence ID" value="NZ_PYXZ01000006.1"/>
</dbReference>
<dbReference type="AlphaFoldDB" id="A0A2R7YWY4"/>
<organism evidence="2 3">
    <name type="scientific">Nocardioides currus</name>
    <dbReference type="NCBI Taxonomy" id="2133958"/>
    <lineage>
        <taxon>Bacteria</taxon>
        <taxon>Bacillati</taxon>
        <taxon>Actinomycetota</taxon>
        <taxon>Actinomycetes</taxon>
        <taxon>Propionibacteriales</taxon>
        <taxon>Nocardioidaceae</taxon>
        <taxon>Nocardioides</taxon>
    </lineage>
</organism>
<keyword evidence="3" id="KW-1185">Reference proteome</keyword>
<dbReference type="InterPro" id="IPR014710">
    <property type="entry name" value="RmlC-like_jellyroll"/>
</dbReference>
<reference evidence="2 3" key="1">
    <citation type="submission" date="2018-03" db="EMBL/GenBank/DDBJ databases">
        <authorList>
            <person name="Keele B.F."/>
        </authorList>
    </citation>
    <scope>NUCLEOTIDE SEQUENCE [LARGE SCALE GENOMIC DNA]</scope>
    <source>
        <strain evidence="2 3">IB-3</strain>
    </source>
</reference>
<accession>A0A2R7YWY4</accession>
<name>A0A2R7YWY4_9ACTN</name>
<sequence>MSVVRRDAVAPRPWPNGGGTTRELAVADDGAWRISLATIDRDGPFSTFPGRGRLLTVVDGPVLQLTVEGVDQVVEPRRPFAFAGDAEVGASVPEGPVEVLNVIVDPGAVEPFVTVLELGRGSALPLAADQAALVLQGQGMVGDESAAAYDLVVGPAEVGGRCTLAVVTLQRS</sequence>
<dbReference type="Gene3D" id="2.60.120.10">
    <property type="entry name" value="Jelly Rolls"/>
    <property type="match status" value="1"/>
</dbReference>
<dbReference type="Proteomes" id="UP000244867">
    <property type="component" value="Unassembled WGS sequence"/>
</dbReference>
<gene>
    <name evidence="2" type="ORF">C7S10_14855</name>
</gene>
<dbReference type="EMBL" id="PYXZ01000006">
    <property type="protein sequence ID" value="PUA80399.1"/>
    <property type="molecule type" value="Genomic_DNA"/>
</dbReference>
<feature type="region of interest" description="Disordered" evidence="1">
    <location>
        <begin position="1"/>
        <end position="22"/>
    </location>
</feature>
<evidence type="ECO:0000313" key="3">
    <source>
        <dbReference type="Proteomes" id="UP000244867"/>
    </source>
</evidence>